<evidence type="ECO:0000313" key="1">
    <source>
        <dbReference type="EMBL" id="MBS3061462.1"/>
    </source>
</evidence>
<evidence type="ECO:0000313" key="2">
    <source>
        <dbReference type="Proteomes" id="UP000675968"/>
    </source>
</evidence>
<name>A0A8T4L6G6_9ARCH</name>
<dbReference type="AlphaFoldDB" id="A0A8T4L6G6"/>
<gene>
    <name evidence="1" type="ORF">J4215_02660</name>
</gene>
<comment type="caution">
    <text evidence="1">The sequence shown here is derived from an EMBL/GenBank/DDBJ whole genome shotgun (WGS) entry which is preliminary data.</text>
</comment>
<reference evidence="1" key="1">
    <citation type="submission" date="2021-03" db="EMBL/GenBank/DDBJ databases">
        <authorList>
            <person name="Jaffe A."/>
        </authorList>
    </citation>
    <scope>NUCLEOTIDE SEQUENCE</scope>
    <source>
        <strain evidence="1">RIFCSPLOWO2_01_FULL_AR10_48_17</strain>
    </source>
</reference>
<protein>
    <submittedName>
        <fullName evidence="1">Uncharacterized protein</fullName>
    </submittedName>
</protein>
<organism evidence="1 2">
    <name type="scientific">Candidatus Iainarchaeum sp</name>
    <dbReference type="NCBI Taxonomy" id="3101447"/>
    <lineage>
        <taxon>Archaea</taxon>
        <taxon>Candidatus Iainarchaeota</taxon>
        <taxon>Candidatus Iainarchaeia</taxon>
        <taxon>Candidatus Iainarchaeales</taxon>
        <taxon>Candidatus Iainarchaeaceae</taxon>
        <taxon>Candidatus Iainarchaeum</taxon>
    </lineage>
</organism>
<reference evidence="1" key="2">
    <citation type="submission" date="2021-05" db="EMBL/GenBank/DDBJ databases">
        <title>Protein family content uncovers lineage relationships and bacterial pathway maintenance mechanisms in DPANN archaea.</title>
        <authorList>
            <person name="Castelle C.J."/>
            <person name="Meheust R."/>
            <person name="Jaffe A.L."/>
            <person name="Seitz K."/>
            <person name="Gong X."/>
            <person name="Baker B.J."/>
            <person name="Banfield J.F."/>
        </authorList>
    </citation>
    <scope>NUCLEOTIDE SEQUENCE</scope>
    <source>
        <strain evidence="1">RIFCSPLOWO2_01_FULL_AR10_48_17</strain>
    </source>
</reference>
<proteinExistence type="predicted"/>
<dbReference type="EMBL" id="JAGVWC010000009">
    <property type="protein sequence ID" value="MBS3061462.1"/>
    <property type="molecule type" value="Genomic_DNA"/>
</dbReference>
<accession>A0A8T4L6G6</accession>
<sequence>MKTPGGPWETVFAAQQPDVDIRVEFNEESLLLVSVTEKKDGKNTGVVLDLFRAFVSETNPQTLIEKLPFPCIEFGLHTDGSTTYWIVLVDSGTVFSEPDEGKISRLFSEQKKKLESIEEQLKPSVLALDHKFEWLSHAPMDVRSAFFGSLLVPPMIVSRTKTGPAQQAPVAVSGTIMRFGEMKVGKTKDGALVREPLVLLKKTIIVGGTPKDRSRVLRVLIESVLLSGSAAVIVDSQNSFSGLREPNPNAAEVAESGFELTPIGFPTEEFEVPNKLWVNFSNLDIESMLELYRVGKTPAAKVIKMVFDLGVAANWRQLVDTIKIQSPAADVTRFHLNKAMRLAALIDNSYPGSFNGPNNMSNIARSLETGLGRAAIVHTDKMDNRLRLLVLHGLVRELRHFFEQSPNRQPLSCMLFLPQASEFFPFRETARISRVIEEDLNAMVNFGVGVTVVAEKGMDLHETIPRQMDSEFSIVSGKDVGLRIEKRKPYRVIIRNPLSRLSE</sequence>
<dbReference type="Proteomes" id="UP000675968">
    <property type="component" value="Unassembled WGS sequence"/>
</dbReference>